<dbReference type="AlphaFoldDB" id="U2YIH6"/>
<evidence type="ECO:0000256" key="1">
    <source>
        <dbReference type="SAM" id="Phobius"/>
    </source>
</evidence>
<feature type="transmembrane region" description="Helical" evidence="1">
    <location>
        <begin position="6"/>
        <end position="23"/>
    </location>
</feature>
<keyword evidence="1" id="KW-0812">Transmembrane</keyword>
<comment type="caution">
    <text evidence="2">The sequence shown here is derived from an EMBL/GenBank/DDBJ whole genome shotgun (WGS) entry which is preliminary data.</text>
</comment>
<evidence type="ECO:0000313" key="2">
    <source>
        <dbReference type="EMBL" id="GAD48140.1"/>
    </source>
</evidence>
<accession>U2YIH6</accession>
<keyword evidence="1" id="KW-1133">Transmembrane helix</keyword>
<sequence>MDTVLSILVLAAIALLSGAFFLWRRGGARRQVVLMVVLAVIAIINVGIWTVPDASGENPLAQIKRQEAATR</sequence>
<dbReference type="EMBL" id="BASZ01000002">
    <property type="protein sequence ID" value="GAD48140.1"/>
    <property type="molecule type" value="Genomic_DNA"/>
</dbReference>
<dbReference type="eggNOG" id="ENOG5031EGH">
    <property type="taxonomic scope" value="Bacteria"/>
</dbReference>
<dbReference type="Proteomes" id="UP000016568">
    <property type="component" value="Unassembled WGS sequence"/>
</dbReference>
<evidence type="ECO:0000313" key="3">
    <source>
        <dbReference type="Proteomes" id="UP000016568"/>
    </source>
</evidence>
<feature type="transmembrane region" description="Helical" evidence="1">
    <location>
        <begin position="32"/>
        <end position="51"/>
    </location>
</feature>
<name>U2YIH6_9SPHN</name>
<keyword evidence="1" id="KW-0472">Membrane</keyword>
<protein>
    <submittedName>
        <fullName evidence="2">Uncharacterized protein</fullName>
    </submittedName>
</protein>
<gene>
    <name evidence="2" type="ORF">NT2_02_02220</name>
</gene>
<proteinExistence type="predicted"/>
<keyword evidence="3" id="KW-1185">Reference proteome</keyword>
<reference evidence="2 3" key="1">
    <citation type="submission" date="2013-09" db="EMBL/GenBank/DDBJ databases">
        <title>Whole genome shotgun sequence of Novosphingobium tardaugens NBRC 16725.</title>
        <authorList>
            <person name="Isaki S."/>
            <person name="Hosoyama A."/>
            <person name="Tsuchikane K."/>
            <person name="Katsumata H."/>
            <person name="Ando Y."/>
            <person name="Yamazaki S."/>
            <person name="Fujita N."/>
        </authorList>
    </citation>
    <scope>NUCLEOTIDE SEQUENCE [LARGE SCALE GENOMIC DNA]</scope>
    <source>
        <strain evidence="2 3">NBRC 16725</strain>
    </source>
</reference>
<dbReference type="KEGG" id="ntd:EGO55_00640"/>
<organism evidence="2 3">
    <name type="scientific">Caenibius tardaugens NBRC 16725</name>
    <dbReference type="NCBI Taxonomy" id="1219035"/>
    <lineage>
        <taxon>Bacteria</taxon>
        <taxon>Pseudomonadati</taxon>
        <taxon>Pseudomonadota</taxon>
        <taxon>Alphaproteobacteria</taxon>
        <taxon>Sphingomonadales</taxon>
        <taxon>Erythrobacteraceae</taxon>
        <taxon>Caenibius</taxon>
    </lineage>
</organism>
<dbReference type="RefSeq" id="WP_021689047.1">
    <property type="nucleotide sequence ID" value="NZ_BASZ01000002.1"/>
</dbReference>